<dbReference type="EMBL" id="JADFTS010000009">
    <property type="protein sequence ID" value="KAF9587684.1"/>
    <property type="molecule type" value="Genomic_DNA"/>
</dbReference>
<protein>
    <submittedName>
        <fullName evidence="1">Uncharacterized protein</fullName>
    </submittedName>
</protein>
<dbReference type="AlphaFoldDB" id="A0A835GUN9"/>
<proteinExistence type="predicted"/>
<accession>A0A835GUN9</accession>
<dbReference type="OrthoDB" id="442087at2759"/>
<sequence length="182" mass="20913">MGPVELGILFVLFQWGTRNNNCDLFKQLSEAYQVLVDDQKRAHYNRQASSSSGRYGYYNHNNNSTWSRNESESRRPPPGYGGGGSSRFFDVALRFVTTRYFLLNVAFARKRRYSSCKMIIVSKSFEETIESVEKIKGKKGTRIIYSSVVEKTDLLVKHFINPIAVQKAGYLEHSFSCPKRMI</sequence>
<dbReference type="Gene3D" id="1.10.287.110">
    <property type="entry name" value="DnaJ domain"/>
    <property type="match status" value="1"/>
</dbReference>
<gene>
    <name evidence="1" type="ORF">IFM89_004516</name>
</gene>
<evidence type="ECO:0000313" key="2">
    <source>
        <dbReference type="Proteomes" id="UP000631114"/>
    </source>
</evidence>
<reference evidence="1 2" key="1">
    <citation type="submission" date="2020-10" db="EMBL/GenBank/DDBJ databases">
        <title>The Coptis chinensis genome and diversification of protoberbering-type alkaloids.</title>
        <authorList>
            <person name="Wang B."/>
            <person name="Shu S."/>
            <person name="Song C."/>
            <person name="Liu Y."/>
        </authorList>
    </citation>
    <scope>NUCLEOTIDE SEQUENCE [LARGE SCALE GENOMIC DNA]</scope>
    <source>
        <strain evidence="1">HL-2020</strain>
        <tissue evidence="1">Leaf</tissue>
    </source>
</reference>
<organism evidence="1 2">
    <name type="scientific">Coptis chinensis</name>
    <dbReference type="NCBI Taxonomy" id="261450"/>
    <lineage>
        <taxon>Eukaryota</taxon>
        <taxon>Viridiplantae</taxon>
        <taxon>Streptophyta</taxon>
        <taxon>Embryophyta</taxon>
        <taxon>Tracheophyta</taxon>
        <taxon>Spermatophyta</taxon>
        <taxon>Magnoliopsida</taxon>
        <taxon>Ranunculales</taxon>
        <taxon>Ranunculaceae</taxon>
        <taxon>Coptidoideae</taxon>
        <taxon>Coptis</taxon>
    </lineage>
</organism>
<dbReference type="InterPro" id="IPR018253">
    <property type="entry name" value="DnaJ_domain_CS"/>
</dbReference>
<dbReference type="SUPFAM" id="SSF46565">
    <property type="entry name" value="Chaperone J-domain"/>
    <property type="match status" value="1"/>
</dbReference>
<evidence type="ECO:0000313" key="1">
    <source>
        <dbReference type="EMBL" id="KAF9587684.1"/>
    </source>
</evidence>
<dbReference type="InterPro" id="IPR036869">
    <property type="entry name" value="J_dom_sf"/>
</dbReference>
<keyword evidence="2" id="KW-1185">Reference proteome</keyword>
<dbReference type="PROSITE" id="PS00636">
    <property type="entry name" value="DNAJ_1"/>
    <property type="match status" value="1"/>
</dbReference>
<name>A0A835GUN9_9MAGN</name>
<comment type="caution">
    <text evidence="1">The sequence shown here is derived from an EMBL/GenBank/DDBJ whole genome shotgun (WGS) entry which is preliminary data.</text>
</comment>
<dbReference type="Proteomes" id="UP000631114">
    <property type="component" value="Unassembled WGS sequence"/>
</dbReference>